<feature type="region of interest" description="Disordered" evidence="16">
    <location>
        <begin position="576"/>
        <end position="604"/>
    </location>
</feature>
<evidence type="ECO:0000313" key="18">
    <source>
        <dbReference type="EMBL" id="KAK2165310.1"/>
    </source>
</evidence>
<evidence type="ECO:0000256" key="3">
    <source>
        <dbReference type="ARBA" id="ARBA00004906"/>
    </source>
</evidence>
<evidence type="ECO:0000256" key="11">
    <source>
        <dbReference type="ARBA" id="ARBA00023004"/>
    </source>
</evidence>
<dbReference type="SMART" id="SM00367">
    <property type="entry name" value="LRR_CC"/>
    <property type="match status" value="4"/>
</dbReference>
<dbReference type="InterPro" id="IPR001810">
    <property type="entry name" value="F-box_dom"/>
</dbReference>
<keyword evidence="6" id="KW-0433">Leucine-rich repeat</keyword>
<evidence type="ECO:0000256" key="14">
    <source>
        <dbReference type="ARBA" id="ARBA00030695"/>
    </source>
</evidence>
<dbReference type="GO" id="GO:0046872">
    <property type="term" value="F:metal ion binding"/>
    <property type="evidence" value="ECO:0007669"/>
    <property type="project" value="UniProtKB-KW"/>
</dbReference>
<evidence type="ECO:0000256" key="10">
    <source>
        <dbReference type="ARBA" id="ARBA00022843"/>
    </source>
</evidence>
<evidence type="ECO:0000256" key="12">
    <source>
        <dbReference type="ARBA" id="ARBA00023014"/>
    </source>
</evidence>
<dbReference type="CDD" id="cd12109">
    <property type="entry name" value="Hr_FBXL5"/>
    <property type="match status" value="1"/>
</dbReference>
<dbReference type="SMART" id="SM00256">
    <property type="entry name" value="FBOX"/>
    <property type="match status" value="1"/>
</dbReference>
<sequence length="770" mass="87296">MAPYVPEEVNVFSVPHSRMKELVHNYFAMIQSTNFTDGVDLQQLLECLSRIFFEFKTHEQIENRFIMKRLKLKLKRLSIKNTAVCNCHKDNNLTEMIRLLKDGYKKKTEQDRLNYGLQLKKALEDFTRIFLPHMKEEEEVFQPLLLQHFTYEELRDLKQKVIQQHFEQELEKTGWLKQQEEKYDSTSSSDGECCYKVQHEKDCIWRHRSDIKEKFTREIEKPVSKMTISDLPPELLIKIFRYLPPNNLCQCIQVSHLWYKLATDRSLWRDVLPSQWARGDWTFQESNSDCDEEDQLPVVDEFITLDDDADIDESLDNGFSALIQRVKNEARILTGLSSHLLPRVGLCVQKLVLSRCRTLTNGLLQRFLSLCPNVEHLDLSQTKITDAGLRRLGKNGCGNKLKTINLSGCVNITDATMVRLAMALSSANSLCSKNGNTHKPGCANNDMPCSEGLSIIEGNVRDVEIVEPSSFDTECLCEKYYEICKTSLREACARSCGVPAPDPCSLNIDEKIPTYCKSCDNERTERVQPSQNQGHQDLSSGPCMCDSSEQDYDKCYDTGGCQQHGCSSCYKSQHSKEDLHDKGRPPNIYRRMPDSKNPESMVSPLDPDHTSCHTYCASTTNTGTDLHSLEDCLPDQMSNAADHLQPASLHYEQPCDTCSNAGKCCKKRGTQDDRIRYLESINLSGCYQVTDLGLRALSGSGIFPYLQLIDFSGLFRITGESLHDLVAVCPSLNASNLYYCDNIVAGPFPDSASGCRNLQCGSRVCCRSGD</sequence>
<comment type="cofactor">
    <cofactor evidence="15">
        <name>[2Fe-2S] cluster</name>
        <dbReference type="ChEBI" id="CHEBI:190135"/>
    </cofactor>
</comment>
<dbReference type="PANTHER" id="PTHR46731">
    <property type="entry name" value="F-BOX ONLY PROTEIN 15"/>
    <property type="match status" value="1"/>
</dbReference>
<gene>
    <name evidence="18" type="ORF">LSH36_52g07052</name>
</gene>
<dbReference type="Gene3D" id="1.20.120.520">
    <property type="entry name" value="nmb1532 protein domain like"/>
    <property type="match status" value="1"/>
</dbReference>
<protein>
    <recommendedName>
        <fullName evidence="4">F-box/LRR-repeat protein 5</fullName>
    </recommendedName>
    <alternativeName>
        <fullName evidence="14">F-box and leucine-rich repeat protein 5</fullName>
    </alternativeName>
</protein>
<evidence type="ECO:0000256" key="7">
    <source>
        <dbReference type="ARBA" id="ARBA00022723"/>
    </source>
</evidence>
<keyword evidence="10" id="KW-0832">Ubl conjugation</keyword>
<evidence type="ECO:0000259" key="17">
    <source>
        <dbReference type="PROSITE" id="PS50181"/>
    </source>
</evidence>
<comment type="caution">
    <text evidence="18">The sequence shown here is derived from an EMBL/GenBank/DDBJ whole genome shotgun (WGS) entry which is preliminary data.</text>
</comment>
<dbReference type="GO" id="GO:0005634">
    <property type="term" value="C:nucleus"/>
    <property type="evidence" value="ECO:0007669"/>
    <property type="project" value="UniProtKB-SubCell"/>
</dbReference>
<dbReference type="SUPFAM" id="SSF52047">
    <property type="entry name" value="RNI-like"/>
    <property type="match status" value="2"/>
</dbReference>
<dbReference type="Pfam" id="PF01814">
    <property type="entry name" value="Hemerythrin"/>
    <property type="match status" value="1"/>
</dbReference>
<evidence type="ECO:0000256" key="9">
    <source>
        <dbReference type="ARBA" id="ARBA00022786"/>
    </source>
</evidence>
<organism evidence="18 19">
    <name type="scientific">Paralvinella palmiformis</name>
    <dbReference type="NCBI Taxonomy" id="53620"/>
    <lineage>
        <taxon>Eukaryota</taxon>
        <taxon>Metazoa</taxon>
        <taxon>Spiralia</taxon>
        <taxon>Lophotrochozoa</taxon>
        <taxon>Annelida</taxon>
        <taxon>Polychaeta</taxon>
        <taxon>Sedentaria</taxon>
        <taxon>Canalipalpata</taxon>
        <taxon>Terebellida</taxon>
        <taxon>Terebelliformia</taxon>
        <taxon>Alvinellidae</taxon>
        <taxon>Paralvinella</taxon>
    </lineage>
</organism>
<dbReference type="SUPFAM" id="SSF81383">
    <property type="entry name" value="F-box domain"/>
    <property type="match status" value="1"/>
</dbReference>
<keyword evidence="7" id="KW-0479">Metal-binding</keyword>
<feature type="domain" description="F-box" evidence="17">
    <location>
        <begin position="225"/>
        <end position="271"/>
    </location>
</feature>
<dbReference type="Pfam" id="PF13516">
    <property type="entry name" value="LRR_6"/>
    <property type="match status" value="1"/>
</dbReference>
<dbReference type="Proteomes" id="UP001208570">
    <property type="component" value="Unassembled WGS sequence"/>
</dbReference>
<dbReference type="InterPro" id="IPR036047">
    <property type="entry name" value="F-box-like_dom_sf"/>
</dbReference>
<evidence type="ECO:0000256" key="2">
    <source>
        <dbReference type="ARBA" id="ARBA00004556"/>
    </source>
</evidence>
<evidence type="ECO:0000256" key="6">
    <source>
        <dbReference type="ARBA" id="ARBA00022614"/>
    </source>
</evidence>
<accession>A0AAD9NCU2</accession>
<keyword evidence="13" id="KW-0539">Nucleus</keyword>
<reference evidence="18" key="1">
    <citation type="journal article" date="2023" name="Mol. Biol. Evol.">
        <title>Third-Generation Sequencing Reveals the Adaptive Role of the Epigenome in Three Deep-Sea Polychaetes.</title>
        <authorList>
            <person name="Perez M."/>
            <person name="Aroh O."/>
            <person name="Sun Y."/>
            <person name="Lan Y."/>
            <person name="Juniper S.K."/>
            <person name="Young C.R."/>
            <person name="Angers B."/>
            <person name="Qian P.Y."/>
        </authorList>
    </citation>
    <scope>NUCLEOTIDE SEQUENCE</scope>
    <source>
        <strain evidence="18">P08H-3</strain>
    </source>
</reference>
<dbReference type="PANTHER" id="PTHR46731:SF1">
    <property type="entry name" value="F-BOX ONLY PROTEIN 15"/>
    <property type="match status" value="1"/>
</dbReference>
<keyword evidence="11" id="KW-0408">Iron</keyword>
<comment type="pathway">
    <text evidence="3">Protein modification; protein ubiquitination.</text>
</comment>
<keyword evidence="12" id="KW-0411">Iron-sulfur</keyword>
<keyword evidence="5" id="KW-0963">Cytoplasm</keyword>
<dbReference type="InterPro" id="IPR032675">
    <property type="entry name" value="LRR_dom_sf"/>
</dbReference>
<dbReference type="EMBL" id="JAODUP010000052">
    <property type="protein sequence ID" value="KAK2165310.1"/>
    <property type="molecule type" value="Genomic_DNA"/>
</dbReference>
<dbReference type="GO" id="GO:0051536">
    <property type="term" value="F:iron-sulfur cluster binding"/>
    <property type="evidence" value="ECO:0007669"/>
    <property type="project" value="UniProtKB-KW"/>
</dbReference>
<evidence type="ECO:0000313" key="19">
    <source>
        <dbReference type="Proteomes" id="UP001208570"/>
    </source>
</evidence>
<evidence type="ECO:0000256" key="1">
    <source>
        <dbReference type="ARBA" id="ARBA00004123"/>
    </source>
</evidence>
<dbReference type="InterPro" id="IPR001611">
    <property type="entry name" value="Leu-rich_rpt"/>
</dbReference>
<evidence type="ECO:0000256" key="8">
    <source>
        <dbReference type="ARBA" id="ARBA00022737"/>
    </source>
</evidence>
<dbReference type="InterPro" id="IPR045808">
    <property type="entry name" value="Hr_FBXL5"/>
</dbReference>
<dbReference type="AlphaFoldDB" id="A0AAD9NCU2"/>
<evidence type="ECO:0000256" key="16">
    <source>
        <dbReference type="SAM" id="MobiDB-lite"/>
    </source>
</evidence>
<evidence type="ECO:0000256" key="5">
    <source>
        <dbReference type="ARBA" id="ARBA00022490"/>
    </source>
</evidence>
<keyword evidence="9" id="KW-0833">Ubl conjugation pathway</keyword>
<dbReference type="PROSITE" id="PS50181">
    <property type="entry name" value="FBOX"/>
    <property type="match status" value="1"/>
</dbReference>
<evidence type="ECO:0000256" key="13">
    <source>
        <dbReference type="ARBA" id="ARBA00023242"/>
    </source>
</evidence>
<keyword evidence="19" id="KW-1185">Reference proteome</keyword>
<dbReference type="GO" id="GO:0048471">
    <property type="term" value="C:perinuclear region of cytoplasm"/>
    <property type="evidence" value="ECO:0007669"/>
    <property type="project" value="UniProtKB-SubCell"/>
</dbReference>
<dbReference type="Gene3D" id="1.20.1280.50">
    <property type="match status" value="1"/>
</dbReference>
<evidence type="ECO:0000256" key="4">
    <source>
        <dbReference type="ARBA" id="ARBA00020540"/>
    </source>
</evidence>
<proteinExistence type="predicted"/>
<dbReference type="InterPro" id="IPR006553">
    <property type="entry name" value="Leu-rich_rpt_Cys-con_subtyp"/>
</dbReference>
<comment type="subcellular location">
    <subcellularLocation>
        <location evidence="2">Cytoplasm</location>
        <location evidence="2">Perinuclear region</location>
    </subcellularLocation>
    <subcellularLocation>
        <location evidence="1">Nucleus</location>
    </subcellularLocation>
</comment>
<keyword evidence="8" id="KW-0677">Repeat</keyword>
<dbReference type="GO" id="GO:0006879">
    <property type="term" value="P:intracellular iron ion homeostasis"/>
    <property type="evidence" value="ECO:0007669"/>
    <property type="project" value="InterPro"/>
</dbReference>
<dbReference type="Pfam" id="PF12937">
    <property type="entry name" value="F-box-like"/>
    <property type="match status" value="1"/>
</dbReference>
<dbReference type="InterPro" id="IPR012312">
    <property type="entry name" value="Hemerythrin-like"/>
</dbReference>
<dbReference type="Gene3D" id="3.80.10.10">
    <property type="entry name" value="Ribonuclease Inhibitor"/>
    <property type="match status" value="2"/>
</dbReference>
<dbReference type="GO" id="GO:0019005">
    <property type="term" value="C:SCF ubiquitin ligase complex"/>
    <property type="evidence" value="ECO:0007669"/>
    <property type="project" value="TreeGrafter"/>
</dbReference>
<evidence type="ECO:0000256" key="15">
    <source>
        <dbReference type="ARBA" id="ARBA00034078"/>
    </source>
</evidence>
<name>A0AAD9NCU2_9ANNE</name>